<evidence type="ECO:0000256" key="1">
    <source>
        <dbReference type="SAM" id="MobiDB-lite"/>
    </source>
</evidence>
<name>A0A397SH10_9GLOM</name>
<feature type="region of interest" description="Disordered" evidence="1">
    <location>
        <begin position="134"/>
        <end position="164"/>
    </location>
</feature>
<gene>
    <name evidence="2" type="ORF">C1645_789122</name>
</gene>
<feature type="compositionally biased region" description="Low complexity" evidence="1">
    <location>
        <begin position="134"/>
        <end position="147"/>
    </location>
</feature>
<keyword evidence="3" id="KW-1185">Reference proteome</keyword>
<organism evidence="2 3">
    <name type="scientific">Glomus cerebriforme</name>
    <dbReference type="NCBI Taxonomy" id="658196"/>
    <lineage>
        <taxon>Eukaryota</taxon>
        <taxon>Fungi</taxon>
        <taxon>Fungi incertae sedis</taxon>
        <taxon>Mucoromycota</taxon>
        <taxon>Glomeromycotina</taxon>
        <taxon>Glomeromycetes</taxon>
        <taxon>Glomerales</taxon>
        <taxon>Glomeraceae</taxon>
        <taxon>Glomus</taxon>
    </lineage>
</organism>
<feature type="region of interest" description="Disordered" evidence="1">
    <location>
        <begin position="1"/>
        <end position="21"/>
    </location>
</feature>
<comment type="caution">
    <text evidence="2">The sequence shown here is derived from an EMBL/GenBank/DDBJ whole genome shotgun (WGS) entry which is preliminary data.</text>
</comment>
<dbReference type="Proteomes" id="UP000265703">
    <property type="component" value="Unassembled WGS sequence"/>
</dbReference>
<evidence type="ECO:0000313" key="3">
    <source>
        <dbReference type="Proteomes" id="UP000265703"/>
    </source>
</evidence>
<dbReference type="OrthoDB" id="2336856at2759"/>
<protein>
    <submittedName>
        <fullName evidence="2">Uncharacterized protein</fullName>
    </submittedName>
</protein>
<sequence>MNNRGKPPNENGRNNNVKDKIRIYSDKPQPNEMQYVPHQSSYNSSNHDGYNNAILSEYKQSLETINKLEVEKRKHQDEINEHNNNYRQLRALCDKYKDKITELTNKINNEINQHQKTATNLKEREQRLKRLEIQNNENKQQTQQLQQSLASKENQLHDSEKEKGELEAKNNNLLQNNTHLKNQLELLVQQNTLLENEASNYQSALGVATNFQLGDDDQNHAVKLNTDILELIDDIKKYVTNLKTDVTVNMDKVKKLLQNYKCSTKITNQKDDRLLIQAILQRHVIEKIFEYATQYFQSTGQHYYLESDIIKNESLLSLLLSHTSKCRTGNDEITRVGPTKLRQQIYSILSNRGFSDILGADNASYEHPFIAHYKGQLNNIINDLRYIKDAQKKTASDKLAARIIREVVKLFWFRLKVQEPVAEFCWIQNNNVYDKNLMEGNDLDDNVNSTVDLCYFPLIGRDLRSNNRKIHTLAKVVLKPPSRISTRLKN</sequence>
<dbReference type="AlphaFoldDB" id="A0A397SH10"/>
<dbReference type="EMBL" id="QKYT01000709">
    <property type="protein sequence ID" value="RIA82061.1"/>
    <property type="molecule type" value="Genomic_DNA"/>
</dbReference>
<evidence type="ECO:0000313" key="2">
    <source>
        <dbReference type="EMBL" id="RIA82061.1"/>
    </source>
</evidence>
<proteinExistence type="predicted"/>
<accession>A0A397SH10</accession>
<reference evidence="2 3" key="1">
    <citation type="submission" date="2018-06" db="EMBL/GenBank/DDBJ databases">
        <title>Comparative genomics reveals the genomic features of Rhizophagus irregularis, R. cerebriforme, R. diaphanum and Gigaspora rosea, and their symbiotic lifestyle signature.</title>
        <authorList>
            <person name="Morin E."/>
            <person name="San Clemente H."/>
            <person name="Chen E.C.H."/>
            <person name="De La Providencia I."/>
            <person name="Hainaut M."/>
            <person name="Kuo A."/>
            <person name="Kohler A."/>
            <person name="Murat C."/>
            <person name="Tang N."/>
            <person name="Roy S."/>
            <person name="Loubradou J."/>
            <person name="Henrissat B."/>
            <person name="Grigoriev I.V."/>
            <person name="Corradi N."/>
            <person name="Roux C."/>
            <person name="Martin F.M."/>
        </authorList>
    </citation>
    <scope>NUCLEOTIDE SEQUENCE [LARGE SCALE GENOMIC DNA]</scope>
    <source>
        <strain evidence="2 3">DAOM 227022</strain>
    </source>
</reference>
<feature type="compositionally biased region" description="Basic and acidic residues" evidence="1">
    <location>
        <begin position="154"/>
        <end position="164"/>
    </location>
</feature>